<dbReference type="PROSITE" id="PS50943">
    <property type="entry name" value="HTH_CROC1"/>
    <property type="match status" value="1"/>
</dbReference>
<proteinExistence type="predicted"/>
<dbReference type="SUPFAM" id="SSF47413">
    <property type="entry name" value="lambda repressor-like DNA-binding domains"/>
    <property type="match status" value="1"/>
</dbReference>
<name>A0ABN4DC71_9CORY</name>
<protein>
    <recommendedName>
        <fullName evidence="3">HTH cro/C1-type domain-containing protein</fullName>
    </recommendedName>
</protein>
<dbReference type="Proteomes" id="UP000028504">
    <property type="component" value="Chromosome"/>
</dbReference>
<feature type="compositionally biased region" description="Low complexity" evidence="2">
    <location>
        <begin position="9"/>
        <end position="20"/>
    </location>
</feature>
<sequence>MATHTALMTSAPATLPASASTHRRQPEPLLRAALGDALRGFRAERRITLRELAETARVSPGYLSEIERGRKEASSELIAAICHALGVTVADLLIEAAGTMAIGQAVADELAGLPS</sequence>
<dbReference type="InterPro" id="IPR010982">
    <property type="entry name" value="Lambda_DNA-bd_dom_sf"/>
</dbReference>
<dbReference type="Gene3D" id="1.10.260.40">
    <property type="entry name" value="lambda repressor-like DNA-binding domains"/>
    <property type="match status" value="1"/>
</dbReference>
<dbReference type="InterPro" id="IPR001387">
    <property type="entry name" value="Cro/C1-type_HTH"/>
</dbReference>
<dbReference type="CDD" id="cd00093">
    <property type="entry name" value="HTH_XRE"/>
    <property type="match status" value="1"/>
</dbReference>
<dbReference type="EMBL" id="CP008944">
    <property type="protein sequence ID" value="AIG63998.1"/>
    <property type="molecule type" value="Genomic_DNA"/>
</dbReference>
<keyword evidence="1" id="KW-0238">DNA-binding</keyword>
<evidence type="ECO:0000256" key="1">
    <source>
        <dbReference type="ARBA" id="ARBA00023125"/>
    </source>
</evidence>
<dbReference type="Pfam" id="PF13560">
    <property type="entry name" value="HTH_31"/>
    <property type="match status" value="1"/>
</dbReference>
<evidence type="ECO:0000313" key="4">
    <source>
        <dbReference type="EMBL" id="AIG63998.1"/>
    </source>
</evidence>
<reference evidence="4 5" key="1">
    <citation type="submission" date="2014-07" db="EMBL/GenBank/DDBJ databases">
        <title>Complete genome sequence of Corynebacterium atypicum DSM 44849: identifiction of the mycolic acid biosynthesis genes.</title>
        <authorList>
            <person name="Tippelt A."/>
            <person name="Mollmann S."/>
            <person name="Albersmeier A."/>
            <person name="Jaenicke S."/>
            <person name="Ruckert C."/>
            <person name="Tauch A."/>
        </authorList>
    </citation>
    <scope>NUCLEOTIDE SEQUENCE [LARGE SCALE GENOMIC DNA]</scope>
    <source>
        <strain evidence="4 5">R2070</strain>
    </source>
</reference>
<organism evidence="4 5">
    <name type="scientific">Corynebacterium atypicum</name>
    <dbReference type="NCBI Taxonomy" id="191610"/>
    <lineage>
        <taxon>Bacteria</taxon>
        <taxon>Bacillati</taxon>
        <taxon>Actinomycetota</taxon>
        <taxon>Actinomycetes</taxon>
        <taxon>Mycobacteriales</taxon>
        <taxon>Corynebacteriaceae</taxon>
        <taxon>Corynebacterium</taxon>
    </lineage>
</organism>
<evidence type="ECO:0000259" key="3">
    <source>
        <dbReference type="PROSITE" id="PS50943"/>
    </source>
</evidence>
<keyword evidence="5" id="KW-1185">Reference proteome</keyword>
<dbReference type="SMART" id="SM00530">
    <property type="entry name" value="HTH_XRE"/>
    <property type="match status" value="1"/>
</dbReference>
<accession>A0ABN4DC71</accession>
<dbReference type="PANTHER" id="PTHR46797">
    <property type="entry name" value="HTH-TYPE TRANSCRIPTIONAL REGULATOR"/>
    <property type="match status" value="1"/>
</dbReference>
<dbReference type="PANTHER" id="PTHR46797:SF1">
    <property type="entry name" value="METHYLPHOSPHONATE SYNTHASE"/>
    <property type="match status" value="1"/>
</dbReference>
<feature type="domain" description="HTH cro/C1-type" evidence="3">
    <location>
        <begin position="38"/>
        <end position="92"/>
    </location>
</feature>
<evidence type="ECO:0000313" key="5">
    <source>
        <dbReference type="Proteomes" id="UP000028504"/>
    </source>
</evidence>
<feature type="region of interest" description="Disordered" evidence="2">
    <location>
        <begin position="1"/>
        <end position="26"/>
    </location>
</feature>
<gene>
    <name evidence="4" type="ORF">CATYP_04280</name>
</gene>
<dbReference type="InterPro" id="IPR050807">
    <property type="entry name" value="TransReg_Diox_bact_type"/>
</dbReference>
<evidence type="ECO:0000256" key="2">
    <source>
        <dbReference type="SAM" id="MobiDB-lite"/>
    </source>
</evidence>